<feature type="compositionally biased region" description="Basic residues" evidence="1">
    <location>
        <begin position="162"/>
        <end position="172"/>
    </location>
</feature>
<proteinExistence type="predicted"/>
<accession>W9RSV7</accession>
<feature type="compositionally biased region" description="Basic and acidic residues" evidence="1">
    <location>
        <begin position="28"/>
        <end position="37"/>
    </location>
</feature>
<organism evidence="2 3">
    <name type="scientific">Morus notabilis</name>
    <dbReference type="NCBI Taxonomy" id="981085"/>
    <lineage>
        <taxon>Eukaryota</taxon>
        <taxon>Viridiplantae</taxon>
        <taxon>Streptophyta</taxon>
        <taxon>Embryophyta</taxon>
        <taxon>Tracheophyta</taxon>
        <taxon>Spermatophyta</taxon>
        <taxon>Magnoliopsida</taxon>
        <taxon>eudicotyledons</taxon>
        <taxon>Gunneridae</taxon>
        <taxon>Pentapetalae</taxon>
        <taxon>rosids</taxon>
        <taxon>fabids</taxon>
        <taxon>Rosales</taxon>
        <taxon>Moraceae</taxon>
        <taxon>Moreae</taxon>
        <taxon>Morus</taxon>
    </lineage>
</organism>
<dbReference type="AlphaFoldDB" id="W9RSV7"/>
<keyword evidence="3" id="KW-1185">Reference proteome</keyword>
<evidence type="ECO:0000313" key="2">
    <source>
        <dbReference type="EMBL" id="EXB92316.1"/>
    </source>
</evidence>
<protein>
    <submittedName>
        <fullName evidence="2">Uncharacterized protein</fullName>
    </submittedName>
</protein>
<gene>
    <name evidence="2" type="ORF">L484_004636</name>
</gene>
<feature type="region of interest" description="Disordered" evidence="1">
    <location>
        <begin position="156"/>
        <end position="202"/>
    </location>
</feature>
<sequence>MNSAGDRHSDSLLGADEDELLRAPEGVKSGDLRRNAKSEGSSLGPYRRWSAKAWGANGIRSPEGANGIRYPGAAWLSSARVVRCLVKSYNERNPRFVLLRHAPKEMVGFRIDRMLSGRVVRHSTGKKQSTTDQAQPAYGMPTSRLDECLLDINHFDKESSKNHKRSKVHRRLGSSTPGSPGSTTAGPNHTQKKSLILAQKER</sequence>
<evidence type="ECO:0000313" key="3">
    <source>
        <dbReference type="Proteomes" id="UP000030645"/>
    </source>
</evidence>
<evidence type="ECO:0000256" key="1">
    <source>
        <dbReference type="SAM" id="MobiDB-lite"/>
    </source>
</evidence>
<feature type="region of interest" description="Disordered" evidence="1">
    <location>
        <begin position="121"/>
        <end position="140"/>
    </location>
</feature>
<reference evidence="3" key="1">
    <citation type="submission" date="2013-01" db="EMBL/GenBank/DDBJ databases">
        <title>Draft Genome Sequence of a Mulberry Tree, Morus notabilis C.K. Schneid.</title>
        <authorList>
            <person name="He N."/>
            <person name="Zhao S."/>
        </authorList>
    </citation>
    <scope>NUCLEOTIDE SEQUENCE</scope>
</reference>
<dbReference type="Proteomes" id="UP000030645">
    <property type="component" value="Unassembled WGS sequence"/>
</dbReference>
<name>W9RSV7_9ROSA</name>
<feature type="compositionally biased region" description="Low complexity" evidence="1">
    <location>
        <begin position="173"/>
        <end position="187"/>
    </location>
</feature>
<dbReference type="EMBL" id="KE345059">
    <property type="protein sequence ID" value="EXB92316.1"/>
    <property type="molecule type" value="Genomic_DNA"/>
</dbReference>
<feature type="compositionally biased region" description="Basic and acidic residues" evidence="1">
    <location>
        <begin position="1"/>
        <end position="10"/>
    </location>
</feature>
<feature type="region of interest" description="Disordered" evidence="1">
    <location>
        <begin position="1"/>
        <end position="43"/>
    </location>
</feature>